<dbReference type="Gene3D" id="3.30.70.360">
    <property type="match status" value="1"/>
</dbReference>
<gene>
    <name evidence="4" type="ORF">C4D60_Mb04t16730</name>
</gene>
<sequence>MSGGGTAWARSPSEAGRWYRPYRWVDQTGNVTVVDAGKFDGSLGIICAISALKVLKTIGKLHKLSRPVEVNFTVDIRAMHVEGREAIESEFSCQVNQICDVRMVNCTIERKHTADAAHCNSEFSLQLKQAAHSAVTKMPTKIQGEVPVLMSGAGHDAMAISHLYYLMLFGSIDLDPHFTDSWQHKTRTSNRTPKAEPTETKATDA</sequence>
<dbReference type="PANTHER" id="PTHR32494:SF19">
    <property type="entry name" value="ALLANTOATE DEIMINASE-RELATED"/>
    <property type="match status" value="1"/>
</dbReference>
<keyword evidence="2" id="KW-0378">Hydrolase</keyword>
<dbReference type="STRING" id="52838.A0A4S8KCI8"/>
<dbReference type="InterPro" id="IPR010158">
    <property type="entry name" value="Amidase_Cbmase"/>
</dbReference>
<evidence type="ECO:0000256" key="1">
    <source>
        <dbReference type="ARBA" id="ARBA00022723"/>
    </source>
</evidence>
<organism evidence="4 5">
    <name type="scientific">Musa balbisiana</name>
    <name type="common">Banana</name>
    <dbReference type="NCBI Taxonomy" id="52838"/>
    <lineage>
        <taxon>Eukaryota</taxon>
        <taxon>Viridiplantae</taxon>
        <taxon>Streptophyta</taxon>
        <taxon>Embryophyta</taxon>
        <taxon>Tracheophyta</taxon>
        <taxon>Spermatophyta</taxon>
        <taxon>Magnoliopsida</taxon>
        <taxon>Liliopsida</taxon>
        <taxon>Zingiberales</taxon>
        <taxon>Musaceae</taxon>
        <taxon>Musa</taxon>
    </lineage>
</organism>
<evidence type="ECO:0000256" key="3">
    <source>
        <dbReference type="SAM" id="MobiDB-lite"/>
    </source>
</evidence>
<protein>
    <submittedName>
        <fullName evidence="4">Uncharacterized protein</fullName>
    </submittedName>
</protein>
<feature type="region of interest" description="Disordered" evidence="3">
    <location>
        <begin position="183"/>
        <end position="205"/>
    </location>
</feature>
<dbReference type="GO" id="GO:0046872">
    <property type="term" value="F:metal ion binding"/>
    <property type="evidence" value="ECO:0007669"/>
    <property type="project" value="UniProtKB-KW"/>
</dbReference>
<accession>A0A4S8KCI8</accession>
<evidence type="ECO:0000256" key="2">
    <source>
        <dbReference type="ARBA" id="ARBA00022801"/>
    </source>
</evidence>
<dbReference type="PANTHER" id="PTHR32494">
    <property type="entry name" value="ALLANTOATE DEIMINASE-RELATED"/>
    <property type="match status" value="1"/>
</dbReference>
<name>A0A4S8KCI8_MUSBA</name>
<evidence type="ECO:0000313" key="5">
    <source>
        <dbReference type="Proteomes" id="UP000317650"/>
    </source>
</evidence>
<dbReference type="AlphaFoldDB" id="A0A4S8KCI8"/>
<dbReference type="SUPFAM" id="SSF53187">
    <property type="entry name" value="Zn-dependent exopeptidases"/>
    <property type="match status" value="1"/>
</dbReference>
<evidence type="ECO:0000313" key="4">
    <source>
        <dbReference type="EMBL" id="THU72866.1"/>
    </source>
</evidence>
<reference evidence="4 5" key="1">
    <citation type="journal article" date="2019" name="Nat. Plants">
        <title>Genome sequencing of Musa balbisiana reveals subgenome evolution and function divergence in polyploid bananas.</title>
        <authorList>
            <person name="Yao X."/>
        </authorList>
    </citation>
    <scope>NUCLEOTIDE SEQUENCE [LARGE SCALE GENOMIC DNA]</scope>
    <source>
        <strain evidence="5">cv. DH-PKW</strain>
        <tissue evidence="4">Leaves</tissue>
    </source>
</reference>
<proteinExistence type="predicted"/>
<dbReference type="EMBL" id="PYDT01000001">
    <property type="protein sequence ID" value="THU72866.1"/>
    <property type="molecule type" value="Genomic_DNA"/>
</dbReference>
<feature type="compositionally biased region" description="Basic and acidic residues" evidence="3">
    <location>
        <begin position="193"/>
        <end position="205"/>
    </location>
</feature>
<dbReference type="GO" id="GO:0016813">
    <property type="term" value="F:hydrolase activity, acting on carbon-nitrogen (but not peptide) bonds, in linear amidines"/>
    <property type="evidence" value="ECO:0007669"/>
    <property type="project" value="InterPro"/>
</dbReference>
<dbReference type="Proteomes" id="UP000317650">
    <property type="component" value="Chromosome 4"/>
</dbReference>
<comment type="caution">
    <text evidence="4">The sequence shown here is derived from an EMBL/GenBank/DDBJ whole genome shotgun (WGS) entry which is preliminary data.</text>
</comment>
<keyword evidence="1" id="KW-0479">Metal-binding</keyword>
<dbReference type="Gene3D" id="3.40.630.10">
    <property type="entry name" value="Zn peptidases"/>
    <property type="match status" value="1"/>
</dbReference>
<keyword evidence="5" id="KW-1185">Reference proteome</keyword>